<dbReference type="SUPFAM" id="SSF51569">
    <property type="entry name" value="Aldolase"/>
    <property type="match status" value="1"/>
</dbReference>
<dbReference type="AlphaFoldDB" id="A0A3N6P3X9"/>
<dbReference type="InterPro" id="IPR041720">
    <property type="entry name" value="FbaB-like"/>
</dbReference>
<dbReference type="Gene3D" id="3.20.20.70">
    <property type="entry name" value="Aldolase class I"/>
    <property type="match status" value="1"/>
</dbReference>
<reference evidence="3 4" key="1">
    <citation type="submission" date="2018-10" db="EMBL/GenBank/DDBJ databases">
        <title>Natrarchaeobius chitinivorans gen. nov., sp. nov., and Natrarchaeobius haloalkaliphilus sp. nov., alkaliphilic, chitin-utilizing haloarchaea from hypersaline alkaline lakes.</title>
        <authorList>
            <person name="Sorokin D.Y."/>
            <person name="Elcheninov A.G."/>
            <person name="Kostrikina N.A."/>
            <person name="Bale N.J."/>
            <person name="Sinninghe Damste J.S."/>
            <person name="Khijniak T.V."/>
            <person name="Kublanov I.V."/>
            <person name="Toshchakov S.V."/>
        </authorList>
    </citation>
    <scope>NUCLEOTIDE SEQUENCE [LARGE SCALE GENOMIC DNA]</scope>
    <source>
        <strain evidence="3 4">AArcht-Sl</strain>
    </source>
</reference>
<keyword evidence="4" id="KW-1185">Reference proteome</keyword>
<dbReference type="OrthoDB" id="50091at2157"/>
<dbReference type="EC" id="4.1.2.13" evidence="2"/>
<dbReference type="Proteomes" id="UP000273828">
    <property type="component" value="Unassembled WGS sequence"/>
</dbReference>
<dbReference type="PIRSF" id="PIRSF038992">
    <property type="entry name" value="Aldolase_Ia"/>
    <property type="match status" value="1"/>
</dbReference>
<organism evidence="3 4">
    <name type="scientific">Natrarchaeobius halalkaliphilus</name>
    <dbReference type="NCBI Taxonomy" id="1679091"/>
    <lineage>
        <taxon>Archaea</taxon>
        <taxon>Methanobacteriati</taxon>
        <taxon>Methanobacteriota</taxon>
        <taxon>Stenosarchaea group</taxon>
        <taxon>Halobacteria</taxon>
        <taxon>Halobacteriales</taxon>
        <taxon>Natrialbaceae</taxon>
        <taxon>Natrarchaeobius</taxon>
    </lineage>
</organism>
<dbReference type="InterPro" id="IPR013785">
    <property type="entry name" value="Aldolase_TIM"/>
</dbReference>
<dbReference type="SMART" id="SM01133">
    <property type="entry name" value="DeoC"/>
    <property type="match status" value="1"/>
</dbReference>
<dbReference type="InterPro" id="IPR050456">
    <property type="entry name" value="DeoC/FbaB_aldolase"/>
</dbReference>
<evidence type="ECO:0000256" key="2">
    <source>
        <dbReference type="ARBA" id="ARBA00013068"/>
    </source>
</evidence>
<dbReference type="PANTHER" id="PTHR47916">
    <property type="entry name" value="FRUCTOSE-BISPHOSPHATE ALDOLASE CLASS 1"/>
    <property type="match status" value="1"/>
</dbReference>
<comment type="similarity">
    <text evidence="1">Belongs to the DeoC/FbaB aldolase family.</text>
</comment>
<evidence type="ECO:0000256" key="1">
    <source>
        <dbReference type="ARBA" id="ARBA00008116"/>
    </source>
</evidence>
<evidence type="ECO:0000313" key="4">
    <source>
        <dbReference type="Proteomes" id="UP000273828"/>
    </source>
</evidence>
<protein>
    <recommendedName>
        <fullName evidence="2">fructose-bisphosphate aldolase</fullName>
        <ecNumber evidence="2">4.1.2.13</ecNumber>
    </recommendedName>
</protein>
<comment type="caution">
    <text evidence="3">The sequence shown here is derived from an EMBL/GenBank/DDBJ whole genome shotgun (WGS) entry which is preliminary data.</text>
</comment>
<dbReference type="PANTHER" id="PTHR47916:SF1">
    <property type="entry name" value="3-HYDROXY-5-PHOSPHONOOXYPENTANE-2,4-DIONE THIOLASE"/>
    <property type="match status" value="1"/>
</dbReference>
<dbReference type="EMBL" id="REFY01000003">
    <property type="protein sequence ID" value="RQG90065.1"/>
    <property type="molecule type" value="Genomic_DNA"/>
</dbReference>
<sequence length="263" mass="28199">MLPTSTGNAVIVAIDHGLSHGRLERFEDPEATLQTVLEGNPDGILAGIPFLRRFDSLLSEHPDLVTVGTVDQPVDSTLPGDRENAEIHHQAFSVEEAARVGVDAIKTALVFGREDPDVLANNLQLISEVSETARAYGIDSVVEPTLWGQRAEDELDAEYLAHANRIGFEIGADILKSPYTGDPESFAPIAEDAPVPMYIAGGPAQDDDAAVLEMVRSGMDAGIHGVMFGRTIWKHDDPAGMIAAIKSIVHEDASVQDAADHLH</sequence>
<evidence type="ECO:0000313" key="3">
    <source>
        <dbReference type="EMBL" id="RQG90065.1"/>
    </source>
</evidence>
<dbReference type="GO" id="GO:0004332">
    <property type="term" value="F:fructose-bisphosphate aldolase activity"/>
    <property type="evidence" value="ECO:0007669"/>
    <property type="project" value="UniProtKB-EC"/>
</dbReference>
<dbReference type="Pfam" id="PF01791">
    <property type="entry name" value="DeoC"/>
    <property type="match status" value="1"/>
</dbReference>
<proteinExistence type="inferred from homology"/>
<accession>A0A3N6P3X9</accession>
<dbReference type="RefSeq" id="WP_124178157.1">
    <property type="nucleotide sequence ID" value="NZ_REFY01000003.1"/>
</dbReference>
<name>A0A3N6P3X9_9EURY</name>
<gene>
    <name evidence="3" type="ORF">EA462_08680</name>
</gene>
<dbReference type="InterPro" id="IPR002915">
    <property type="entry name" value="DeoC/FbaB/LacD_aldolase"/>
</dbReference>